<evidence type="ECO:0000313" key="2">
    <source>
        <dbReference type="EMBL" id="GBD09640.1"/>
    </source>
</evidence>
<keyword evidence="1" id="KW-0812">Transmembrane</keyword>
<dbReference type="AlphaFoldDB" id="A0A2H5Y893"/>
<keyword evidence="1" id="KW-0472">Membrane</keyword>
<dbReference type="Proteomes" id="UP000236642">
    <property type="component" value="Unassembled WGS sequence"/>
</dbReference>
<comment type="caution">
    <text evidence="2">The sequence shown here is derived from an EMBL/GenBank/DDBJ whole genome shotgun (WGS) entry which is preliminary data.</text>
</comment>
<organism evidence="2 3">
    <name type="scientific">Candidatus Thermoflexus japonica</name>
    <dbReference type="NCBI Taxonomy" id="2035417"/>
    <lineage>
        <taxon>Bacteria</taxon>
        <taxon>Bacillati</taxon>
        <taxon>Chloroflexota</taxon>
        <taxon>Thermoflexia</taxon>
        <taxon>Thermoflexales</taxon>
        <taxon>Thermoflexaceae</taxon>
        <taxon>Thermoflexus</taxon>
    </lineage>
</organism>
<evidence type="ECO:0000313" key="3">
    <source>
        <dbReference type="Proteomes" id="UP000236642"/>
    </source>
</evidence>
<proteinExistence type="predicted"/>
<sequence>MFRRALLAGLLSLIIALTLLPYLWPQPILRQGLTELGSTLLAYAAVVGFLSFLEAHFHRVGTRAEGWPYSLAAALMASVFLLLSLAEGGLGGDGLAGPWTGWIYRYGLLPLEASIGALLPFFMVLALWRLLRTRRSAYVLFFAAGVLTVLIIQAGGTFLPTLFGSFYEALLSPLATGGIRGLLIGVAIGVVVFMVRVFLWMDRPLGR</sequence>
<keyword evidence="1" id="KW-1133">Transmembrane helix</keyword>
<feature type="transmembrane region" description="Helical" evidence="1">
    <location>
        <begin position="69"/>
        <end position="86"/>
    </location>
</feature>
<protein>
    <submittedName>
        <fullName evidence="2">Uncharacterized protein</fullName>
    </submittedName>
</protein>
<feature type="transmembrane region" description="Helical" evidence="1">
    <location>
        <begin position="106"/>
        <end position="131"/>
    </location>
</feature>
<dbReference type="EMBL" id="BEHY01000055">
    <property type="protein sequence ID" value="GBD09640.1"/>
    <property type="molecule type" value="Genomic_DNA"/>
</dbReference>
<name>A0A2H5Y893_9CHLR</name>
<reference evidence="3" key="1">
    <citation type="submission" date="2017-09" db="EMBL/GenBank/DDBJ databases">
        <title>Metaegenomics of thermophilic ammonia-oxidizing enrichment culture.</title>
        <authorList>
            <person name="Kato S."/>
            <person name="Suzuki K."/>
        </authorList>
    </citation>
    <scope>NUCLEOTIDE SEQUENCE [LARGE SCALE GENOMIC DNA]</scope>
</reference>
<accession>A0A2H5Y893</accession>
<gene>
    <name evidence="2" type="ORF">HRbin22_01898</name>
</gene>
<feature type="transmembrane region" description="Helical" evidence="1">
    <location>
        <begin position="41"/>
        <end position="57"/>
    </location>
</feature>
<evidence type="ECO:0000256" key="1">
    <source>
        <dbReference type="SAM" id="Phobius"/>
    </source>
</evidence>
<feature type="transmembrane region" description="Helical" evidence="1">
    <location>
        <begin position="179"/>
        <end position="199"/>
    </location>
</feature>
<feature type="transmembrane region" description="Helical" evidence="1">
    <location>
        <begin position="138"/>
        <end position="159"/>
    </location>
</feature>